<keyword evidence="1" id="KW-0175">Coiled coil</keyword>
<feature type="compositionally biased region" description="Polar residues" evidence="2">
    <location>
        <begin position="1378"/>
        <end position="1391"/>
    </location>
</feature>
<feature type="region of interest" description="Disordered" evidence="2">
    <location>
        <begin position="223"/>
        <end position="359"/>
    </location>
</feature>
<feature type="compositionally biased region" description="Basic residues" evidence="2">
    <location>
        <begin position="484"/>
        <end position="496"/>
    </location>
</feature>
<name>A0A8H2XI88_9AGAM</name>
<feature type="compositionally biased region" description="Basic and acidic residues" evidence="2">
    <location>
        <begin position="1143"/>
        <end position="1157"/>
    </location>
</feature>
<feature type="compositionally biased region" description="Basic residues" evidence="2">
    <location>
        <begin position="885"/>
        <end position="895"/>
    </location>
</feature>
<gene>
    <name evidence="3" type="ORF">RDB_LOCUS27000</name>
</gene>
<feature type="compositionally biased region" description="Low complexity" evidence="2">
    <location>
        <begin position="124"/>
        <end position="143"/>
    </location>
</feature>
<dbReference type="Gene3D" id="1.20.1270.60">
    <property type="entry name" value="Arfaptin homology (AH) domain/BAR domain"/>
    <property type="match status" value="1"/>
</dbReference>
<dbReference type="GO" id="GO:0008289">
    <property type="term" value="F:lipid binding"/>
    <property type="evidence" value="ECO:0007669"/>
    <property type="project" value="TreeGrafter"/>
</dbReference>
<feature type="region of interest" description="Disordered" evidence="2">
    <location>
        <begin position="1418"/>
        <end position="1437"/>
    </location>
</feature>
<sequence>MQADNRLLTNLIKCEKDHHSALLGLLVRSHTSLAALSAYASTASPPVAQALRGCIQSFAAADEGLRGYAAAVEGWKEELKEVKRVEDELKAVVKDKDILVNRLIKASKQKIPTSSIQAGPAPIPTASSPSSSSLSFSMQTSQPYQYTPTPHVTQHINSKLAQAQRELQACEGHLAAKEAELAEVRRSAIAEGMARRCRAMADAGHIWRERGETGLVALQELNGQDAGAPPNQIPHYNPPRRSFSTHSTSSSSLAPSHSISQQRHTRSQSPFSPTYSHGSRSASPAPAGTYHSISGGYQHSHPLPALPERNSWHVEDQYQDGPSRRPISSIEQPRRPVSLIDPPRAPALHRRPVSSHDLPALPDEVTFDIPPPHSIGHETNEFIPLGRPVSRSGSGERWEDSSEEEGNYQVVENDTEPRWEEDVDPEILRAVEQMGMVAPVKPKKREVTPEVSRHTPPTPPDTVSSASPPRLPDVRVIEATPQKAKAKGKGKKAKRARRDEQDDTVVAPTPTSTRTAPAPEPALKALPEPILDEPIPRAVSPRPASPAPTPALSAAPRTASPAPRIASPEPVRVASPIRLASPPLVPTSTLSAAAPEPGPAPMIQVARAPIPAHELAHLHTPVSPTHDAPLGDGDPRGDDVILDTSVPASALISSTTQAASSQVEAETHSPSPIFETPQLTSGFVPSCQVQDPLDEVAVEARLGLSETPGSLLGSPKPPLPAFDSPRAPSTVFETPRAPPSVFDTPKAVPSSIVHSPVLDSVPLLTVPSAPESVYETPLVIPADIPRVTRYETPKVPQLEIPKSPRLETPRSPKLETPRSPRAEAPQSPQPETPKLPRTGLITPMATGSNPNTHMTASASEPLQDRARTKSTSKRRVVSGDETPGRKKTTKKKGGHLRQSSVVETTRPELRARQPSAEDRADLAAMLRDSDGSSPHVHFPAPGGMFVPSAPPPRPQPGALYLPSNGTTRSDVGPARGQHFEVGPTPGRNRSGSVNGSTSFFGRVAGLFGRKKPSDGYISSSGGQAWRTRTDANISRSLGDDSSEEEPQPKNLVTVTNVNPRLTSVDNHPPESPKRSALGRKLTKTDKTQTLRVGPPPESPTRTRKPSITEEQIVPAKSKKSKSRSVDGGGVSRKGSLRSNASDPHGRASSDVGRKAGKEPASLMAIVEGPNLVLPSEYVSRRAESPRSNSPTPARSQTLAVPPARAVSPASTAAPKPVRATSPMPLKSALRNRTPSPLPPANDTPVPQPSLSVPASHVPAQSPRNSISESIYETGEEDFDSATDGEDDRSDVTAAGPSHSASIPAPAPTQPVHSPGAALAAFKDNLQSSTQGAGSVSTAGPRSANSAQRKSVRINPAPPQMSATPTATPGSELDEEPSWTPQNDKPSTTSGGWASRIGRGWDDSSDESIDEEYERVRNALATSSKHMDAMNRPIPSRR</sequence>
<feature type="compositionally biased region" description="Pro residues" evidence="2">
    <location>
        <begin position="1235"/>
        <end position="1247"/>
    </location>
</feature>
<dbReference type="PANTHER" id="PTHR31962">
    <property type="entry name" value="SPHINGOLIPID LONG CHAIN BASE-RESPONSIVE PROTEIN PIL1"/>
    <property type="match status" value="1"/>
</dbReference>
<accession>A0A8H2XI88</accession>
<dbReference type="GO" id="GO:0005886">
    <property type="term" value="C:plasma membrane"/>
    <property type="evidence" value="ECO:0007669"/>
    <property type="project" value="TreeGrafter"/>
</dbReference>
<evidence type="ECO:0000313" key="3">
    <source>
        <dbReference type="EMBL" id="CAE6424685.1"/>
    </source>
</evidence>
<feature type="compositionally biased region" description="Polar residues" evidence="2">
    <location>
        <begin position="1261"/>
        <end position="1270"/>
    </location>
</feature>
<dbReference type="InterPro" id="IPR027267">
    <property type="entry name" value="AH/BAR_dom_sf"/>
</dbReference>
<comment type="caution">
    <text evidence="3">The sequence shown here is derived from an EMBL/GenBank/DDBJ whole genome shotgun (WGS) entry which is preliminary data.</text>
</comment>
<feature type="region of interest" description="Disordered" evidence="2">
    <location>
        <begin position="376"/>
        <end position="602"/>
    </location>
</feature>
<feature type="compositionally biased region" description="Polar residues" evidence="2">
    <location>
        <begin position="267"/>
        <end position="282"/>
    </location>
</feature>
<dbReference type="PANTHER" id="PTHR31962:SF1">
    <property type="entry name" value="SPHINGOLIPID LONG CHAIN BASE-RESPONSIVE PROTEIN PIL1"/>
    <property type="match status" value="1"/>
</dbReference>
<feature type="compositionally biased region" description="Basic and acidic residues" evidence="2">
    <location>
        <begin position="802"/>
        <end position="821"/>
    </location>
</feature>
<feature type="compositionally biased region" description="Polar residues" evidence="2">
    <location>
        <begin position="845"/>
        <end position="860"/>
    </location>
</feature>
<feature type="compositionally biased region" description="Acidic residues" evidence="2">
    <location>
        <begin position="1273"/>
        <end position="1288"/>
    </location>
</feature>
<dbReference type="Proteomes" id="UP000663888">
    <property type="component" value="Unassembled WGS sequence"/>
</dbReference>
<feature type="compositionally biased region" description="Low complexity" evidence="2">
    <location>
        <begin position="507"/>
        <end position="529"/>
    </location>
</feature>
<evidence type="ECO:0000256" key="2">
    <source>
        <dbReference type="SAM" id="MobiDB-lite"/>
    </source>
</evidence>
<dbReference type="GO" id="GO:0036286">
    <property type="term" value="C:eisosome filament"/>
    <property type="evidence" value="ECO:0007669"/>
    <property type="project" value="TreeGrafter"/>
</dbReference>
<feature type="compositionally biased region" description="Low complexity" evidence="2">
    <location>
        <begin position="550"/>
        <end position="568"/>
    </location>
</feature>
<feature type="compositionally biased region" description="Basic and acidic residues" evidence="2">
    <location>
        <begin position="905"/>
        <end position="921"/>
    </location>
</feature>
<feature type="compositionally biased region" description="Polar residues" evidence="2">
    <location>
        <begin position="1050"/>
        <end position="1065"/>
    </location>
</feature>
<organism evidence="3 4">
    <name type="scientific">Rhizoctonia solani</name>
    <dbReference type="NCBI Taxonomy" id="456999"/>
    <lineage>
        <taxon>Eukaryota</taxon>
        <taxon>Fungi</taxon>
        <taxon>Dikarya</taxon>
        <taxon>Basidiomycota</taxon>
        <taxon>Agaricomycotina</taxon>
        <taxon>Agaricomycetes</taxon>
        <taxon>Cantharellales</taxon>
        <taxon>Ceratobasidiaceae</taxon>
        <taxon>Rhizoctonia</taxon>
    </lineage>
</organism>
<proteinExistence type="predicted"/>
<dbReference type="GO" id="GO:0070941">
    <property type="term" value="P:eisosome assembly"/>
    <property type="evidence" value="ECO:0007669"/>
    <property type="project" value="TreeGrafter"/>
</dbReference>
<feature type="coiled-coil region" evidence="1">
    <location>
        <begin position="72"/>
        <end position="102"/>
    </location>
</feature>
<dbReference type="GO" id="GO:0006897">
    <property type="term" value="P:endocytosis"/>
    <property type="evidence" value="ECO:0007669"/>
    <property type="project" value="TreeGrafter"/>
</dbReference>
<feature type="compositionally biased region" description="Low complexity" evidence="2">
    <location>
        <begin position="1199"/>
        <end position="1214"/>
    </location>
</feature>
<dbReference type="EMBL" id="CAJMWX010000716">
    <property type="protein sequence ID" value="CAE6424685.1"/>
    <property type="molecule type" value="Genomic_DNA"/>
</dbReference>
<evidence type="ECO:0000256" key="1">
    <source>
        <dbReference type="SAM" id="Coils"/>
    </source>
</evidence>
<dbReference type="InterPro" id="IPR028245">
    <property type="entry name" value="PIL1/LSP1"/>
</dbReference>
<feature type="compositionally biased region" description="Acidic residues" evidence="2">
    <location>
        <begin position="1402"/>
        <end position="1411"/>
    </location>
</feature>
<feature type="compositionally biased region" description="Polar residues" evidence="2">
    <location>
        <begin position="987"/>
        <end position="999"/>
    </location>
</feature>
<protein>
    <submittedName>
        <fullName evidence="3">Uncharacterized protein</fullName>
    </submittedName>
</protein>
<feature type="compositionally biased region" description="Polar residues" evidence="2">
    <location>
        <begin position="1185"/>
        <end position="1198"/>
    </location>
</feature>
<reference evidence="3" key="1">
    <citation type="submission" date="2021-01" db="EMBL/GenBank/DDBJ databases">
        <authorList>
            <person name="Kaushik A."/>
        </authorList>
    </citation>
    <scope>NUCLEOTIDE SEQUENCE</scope>
    <source>
        <strain evidence="3">AG4-R118</strain>
    </source>
</reference>
<evidence type="ECO:0000313" key="4">
    <source>
        <dbReference type="Proteomes" id="UP000663888"/>
    </source>
</evidence>
<feature type="region of interest" description="Disordered" evidence="2">
    <location>
        <begin position="795"/>
        <end position="1411"/>
    </location>
</feature>
<feature type="compositionally biased region" description="Polar residues" evidence="2">
    <location>
        <begin position="1324"/>
        <end position="1348"/>
    </location>
</feature>
<feature type="compositionally biased region" description="Low complexity" evidence="2">
    <location>
        <begin position="1293"/>
        <end position="1303"/>
    </location>
</feature>
<feature type="compositionally biased region" description="Low complexity" evidence="2">
    <location>
        <begin position="242"/>
        <end position="260"/>
    </location>
</feature>
<feature type="region of interest" description="Disordered" evidence="2">
    <location>
        <begin position="114"/>
        <end position="150"/>
    </location>
</feature>